<feature type="compositionally biased region" description="Polar residues" evidence="1">
    <location>
        <begin position="277"/>
        <end position="288"/>
    </location>
</feature>
<feature type="signal peptide" evidence="2">
    <location>
        <begin position="1"/>
        <end position="25"/>
    </location>
</feature>
<evidence type="ECO:0000313" key="4">
    <source>
        <dbReference type="Proteomes" id="UP001530400"/>
    </source>
</evidence>
<reference evidence="3 4" key="1">
    <citation type="submission" date="2024-10" db="EMBL/GenBank/DDBJ databases">
        <title>Updated reference genomes for cyclostephanoid diatoms.</title>
        <authorList>
            <person name="Roberts W.R."/>
            <person name="Alverson A.J."/>
        </authorList>
    </citation>
    <scope>NUCLEOTIDE SEQUENCE [LARGE SCALE GENOMIC DNA]</scope>
    <source>
        <strain evidence="3 4">AJA010-31</strain>
    </source>
</reference>
<evidence type="ECO:0000313" key="3">
    <source>
        <dbReference type="EMBL" id="KAL3797987.1"/>
    </source>
</evidence>
<feature type="compositionally biased region" description="Basic and acidic residues" evidence="1">
    <location>
        <begin position="131"/>
        <end position="146"/>
    </location>
</feature>
<evidence type="ECO:0000256" key="2">
    <source>
        <dbReference type="SAM" id="SignalP"/>
    </source>
</evidence>
<keyword evidence="2" id="KW-0732">Signal</keyword>
<accession>A0ABD3QD07</accession>
<evidence type="ECO:0000256" key="1">
    <source>
        <dbReference type="SAM" id="MobiDB-lite"/>
    </source>
</evidence>
<comment type="caution">
    <text evidence="3">The sequence shown here is derived from an EMBL/GenBank/DDBJ whole genome shotgun (WGS) entry which is preliminary data.</text>
</comment>
<dbReference type="EMBL" id="JALLPJ020000233">
    <property type="protein sequence ID" value="KAL3797987.1"/>
    <property type="molecule type" value="Genomic_DNA"/>
</dbReference>
<feature type="region of interest" description="Disordered" evidence="1">
    <location>
        <begin position="265"/>
        <end position="312"/>
    </location>
</feature>
<dbReference type="Proteomes" id="UP001530400">
    <property type="component" value="Unassembled WGS sequence"/>
</dbReference>
<organism evidence="3 4">
    <name type="scientific">Cyclotella atomus</name>
    <dbReference type="NCBI Taxonomy" id="382360"/>
    <lineage>
        <taxon>Eukaryota</taxon>
        <taxon>Sar</taxon>
        <taxon>Stramenopiles</taxon>
        <taxon>Ochrophyta</taxon>
        <taxon>Bacillariophyta</taxon>
        <taxon>Coscinodiscophyceae</taxon>
        <taxon>Thalassiosirophycidae</taxon>
        <taxon>Stephanodiscales</taxon>
        <taxon>Stephanodiscaceae</taxon>
        <taxon>Cyclotella</taxon>
    </lineage>
</organism>
<name>A0ABD3QD07_9STRA</name>
<keyword evidence="4" id="KW-1185">Reference proteome</keyword>
<feature type="region of interest" description="Disordered" evidence="1">
    <location>
        <begin position="131"/>
        <end position="162"/>
    </location>
</feature>
<protein>
    <submittedName>
        <fullName evidence="3">Uncharacterized protein</fullName>
    </submittedName>
</protein>
<dbReference type="AlphaFoldDB" id="A0ABD3QD07"/>
<gene>
    <name evidence="3" type="ORF">ACHAWO_008044</name>
</gene>
<proteinExistence type="predicted"/>
<sequence>MAINGCIQRKWSTIAVLSLLSSTCAFSPSPRSTHNQRIHSPTALQAHEPNTSASSSIANALKSFTATAAALTILSLPLNTPFTDATAHADEWGRETEAPTLFTGETVMICKKRGPLGACLETTVRTAQNDNDKSLEYFRDPSDEVKKRRQQSIQGSKQDDQANELIMKLRRQSEENRERNENEVRIKTLMNDQAASFGPFDRQVVILNTDGKTFTLLENPQAMRLKKAGYIGNERKFIIQPSQEVIDDALVGKNDLGEAIKGIFGGGSDEKVEGNVNAASVDSDNSETNEAKSDDDSERSEGSSDVTTIAIE</sequence>
<feature type="chain" id="PRO_5044783296" evidence="2">
    <location>
        <begin position="26"/>
        <end position="312"/>
    </location>
</feature>
<feature type="compositionally biased region" description="Basic and acidic residues" evidence="1">
    <location>
        <begin position="289"/>
        <end position="302"/>
    </location>
</feature>